<feature type="chain" id="PRO_5023124863" evidence="1">
    <location>
        <begin position="22"/>
        <end position="698"/>
    </location>
</feature>
<dbReference type="GO" id="GO:0030246">
    <property type="term" value="F:carbohydrate binding"/>
    <property type="evidence" value="ECO:0007669"/>
    <property type="project" value="InterPro"/>
</dbReference>
<reference evidence="5 6" key="1">
    <citation type="submission" date="2019-02" db="EMBL/GenBank/DDBJ databases">
        <title>Deep-cultivation of Planctomycetes and their phenomic and genomic characterization uncovers novel biology.</title>
        <authorList>
            <person name="Wiegand S."/>
            <person name="Jogler M."/>
            <person name="Boedeker C."/>
            <person name="Pinto D."/>
            <person name="Vollmers J."/>
            <person name="Rivas-Marin E."/>
            <person name="Kohn T."/>
            <person name="Peeters S.H."/>
            <person name="Heuer A."/>
            <person name="Rast P."/>
            <person name="Oberbeckmann S."/>
            <person name="Bunk B."/>
            <person name="Jeske O."/>
            <person name="Meyerdierks A."/>
            <person name="Storesund J.E."/>
            <person name="Kallscheuer N."/>
            <person name="Luecker S."/>
            <person name="Lage O.M."/>
            <person name="Pohl T."/>
            <person name="Merkel B.J."/>
            <person name="Hornburger P."/>
            <person name="Mueller R.-W."/>
            <person name="Bruemmer F."/>
            <person name="Labrenz M."/>
            <person name="Spormann A.M."/>
            <person name="Op Den Camp H."/>
            <person name="Overmann J."/>
            <person name="Amann R."/>
            <person name="Jetten M.S.M."/>
            <person name="Mascher T."/>
            <person name="Medema M.H."/>
            <person name="Devos D.P."/>
            <person name="Kaster A.-K."/>
            <person name="Ovreas L."/>
            <person name="Rohde M."/>
            <person name="Galperin M.Y."/>
            <person name="Jogler C."/>
        </authorList>
    </citation>
    <scope>NUCLEOTIDE SEQUENCE [LARGE SCALE GENOMIC DNA]</scope>
    <source>
        <strain evidence="5 6">Pla144</strain>
    </source>
</reference>
<sequence length="698" mass="79127" precursor="true">MNNRSQLLATFLSLGSILACLSPGVAQEVRVQSPHGNLELVFNLREGVPTYTMQRQGKDIIGESQLGVALANGIDLDKDFEIASTSQTPHEETWIQPWGEQRQILNAYNELQINLRQQGAQAREMAIVFRLFEDGVGFRYEWPEQLNLPSLVIMDERTEFNLIDDCSAWWIPAYDKERYEYLYQNTSVSKIEKVHTPLTMSTPDGIYLSIHEAALVDYASMTLAREGDHKLKADLVPWSDGTKVKATLPHVSPWRTIQVADNAGDLITSYLNLNLNEPSKIKDTSWIKPGKYVGIWWELHLGRTTWGSGEHHGATTQNVKRYIDFAAQNGFNGVLVEGWNQGWDGDWITNGDQFSFTKPYPDFNIEELANYAKSKNVSLIGHHETGGAVLNYESQLQDAMDLYQKYGYAGVKTGYVNYGQNIKRIDENGVECREWHHGQFMVNHYQRVLEEAARHKLMLDVHEPIKETGLRRTYPNMMTREGARGQEYDAWSADGGNPPNHTTILPFTRLLAGPMDYTPGIFDLLYEEARPDNRVNGTLAKQLALYVVIYSPLQMVADVPENYEPYQDAFQFIVDVPTDWEETRVLNGAIGDFITIARKERGGQDWFLGAITDEADRTLEVPLAFLDRNRTYLATIYRDADDADWQTEPTKYTIDRVEVTSQTVLPLRLAAGGGQAISFQPQDAQRISQQRAAAVPKK</sequence>
<dbReference type="OrthoDB" id="57532at2"/>
<accession>A0A5C6CN39</accession>
<keyword evidence="5" id="KW-0326">Glycosidase</keyword>
<dbReference type="InterPro" id="IPR017853">
    <property type="entry name" value="GH"/>
</dbReference>
<dbReference type="Pfam" id="PF14508">
    <property type="entry name" value="GH97_N"/>
    <property type="match status" value="1"/>
</dbReference>
<organism evidence="5 6">
    <name type="scientific">Bythopirellula polymerisocia</name>
    <dbReference type="NCBI Taxonomy" id="2528003"/>
    <lineage>
        <taxon>Bacteria</taxon>
        <taxon>Pseudomonadati</taxon>
        <taxon>Planctomycetota</taxon>
        <taxon>Planctomycetia</taxon>
        <taxon>Pirellulales</taxon>
        <taxon>Lacipirellulaceae</taxon>
        <taxon>Bythopirellula</taxon>
    </lineage>
</organism>
<keyword evidence="6" id="KW-1185">Reference proteome</keyword>
<dbReference type="SUPFAM" id="SSF51445">
    <property type="entry name" value="(Trans)glycosidases"/>
    <property type="match status" value="1"/>
</dbReference>
<evidence type="ECO:0000313" key="6">
    <source>
        <dbReference type="Proteomes" id="UP000318437"/>
    </source>
</evidence>
<dbReference type="InterPro" id="IPR029483">
    <property type="entry name" value="GH97_C"/>
</dbReference>
<evidence type="ECO:0000259" key="4">
    <source>
        <dbReference type="Pfam" id="PF14509"/>
    </source>
</evidence>
<keyword evidence="5" id="KW-0378">Hydrolase</keyword>
<evidence type="ECO:0000259" key="2">
    <source>
        <dbReference type="Pfam" id="PF10566"/>
    </source>
</evidence>
<dbReference type="Gene3D" id="2.70.98.10">
    <property type="match status" value="1"/>
</dbReference>
<evidence type="ECO:0000259" key="3">
    <source>
        <dbReference type="Pfam" id="PF14508"/>
    </source>
</evidence>
<feature type="domain" description="Glycosyl-hydrolase 97 N-terminal" evidence="3">
    <location>
        <begin position="31"/>
        <end position="278"/>
    </location>
</feature>
<evidence type="ECO:0000313" key="5">
    <source>
        <dbReference type="EMBL" id="TWU25495.1"/>
    </source>
</evidence>
<feature type="signal peptide" evidence="1">
    <location>
        <begin position="1"/>
        <end position="21"/>
    </location>
</feature>
<keyword evidence="1" id="KW-0732">Signal</keyword>
<feature type="domain" description="Glycosyl-hydrolase 97 catalytic" evidence="2">
    <location>
        <begin position="296"/>
        <end position="483"/>
    </location>
</feature>
<dbReference type="GO" id="GO:0004557">
    <property type="term" value="F:alpha-galactosidase activity"/>
    <property type="evidence" value="ECO:0007669"/>
    <property type="project" value="UniProtKB-EC"/>
</dbReference>
<dbReference type="InterPro" id="IPR052720">
    <property type="entry name" value="Glycosyl_hydrolase_97"/>
</dbReference>
<dbReference type="InterPro" id="IPR019563">
    <property type="entry name" value="GH97_catalytic"/>
</dbReference>
<feature type="domain" description="Glycosyl-hydrolase 97 C-terminal oligomerisation" evidence="4">
    <location>
        <begin position="579"/>
        <end position="679"/>
    </location>
</feature>
<dbReference type="InterPro" id="IPR014718">
    <property type="entry name" value="GH-type_carb-bd"/>
</dbReference>
<dbReference type="PROSITE" id="PS51257">
    <property type="entry name" value="PROKAR_LIPOPROTEIN"/>
    <property type="match status" value="1"/>
</dbReference>
<dbReference type="InterPro" id="IPR029486">
    <property type="entry name" value="GH97_N"/>
</dbReference>
<dbReference type="EC" id="3.2.1.22" evidence="5"/>
<dbReference type="Gene3D" id="3.20.20.70">
    <property type="entry name" value="Aldolase class I"/>
    <property type="match status" value="1"/>
</dbReference>
<gene>
    <name evidence="5" type="ORF">Pla144_27000</name>
</gene>
<dbReference type="Pfam" id="PF10566">
    <property type="entry name" value="Glyco_hydro_97"/>
    <property type="match status" value="1"/>
</dbReference>
<comment type="caution">
    <text evidence="5">The sequence shown here is derived from an EMBL/GenBank/DDBJ whole genome shotgun (WGS) entry which is preliminary data.</text>
</comment>
<dbReference type="Pfam" id="PF14509">
    <property type="entry name" value="GH97_C"/>
    <property type="match status" value="1"/>
</dbReference>
<dbReference type="PANTHER" id="PTHR35803:SF1">
    <property type="entry name" value="GLUCAN 1,4-ALPHA-GLUCOSIDASE SUSB"/>
    <property type="match status" value="1"/>
</dbReference>
<proteinExistence type="predicted"/>
<protein>
    <submittedName>
        <fullName evidence="5">Retaining alpha-galactosidase</fullName>
        <ecNumber evidence="5">3.2.1.22</ecNumber>
    </submittedName>
</protein>
<dbReference type="Proteomes" id="UP000318437">
    <property type="component" value="Unassembled WGS sequence"/>
</dbReference>
<dbReference type="PANTHER" id="PTHR35803">
    <property type="entry name" value="GLUCAN 1,4-ALPHA-GLUCOSIDASE SUSB-RELATED"/>
    <property type="match status" value="1"/>
</dbReference>
<dbReference type="EMBL" id="SJPS01000004">
    <property type="protein sequence ID" value="TWU25495.1"/>
    <property type="molecule type" value="Genomic_DNA"/>
</dbReference>
<dbReference type="InterPro" id="IPR013785">
    <property type="entry name" value="Aldolase_TIM"/>
</dbReference>
<name>A0A5C6CN39_9BACT</name>
<dbReference type="AlphaFoldDB" id="A0A5C6CN39"/>
<evidence type="ECO:0000256" key="1">
    <source>
        <dbReference type="SAM" id="SignalP"/>
    </source>
</evidence>
<dbReference type="RefSeq" id="WP_146451101.1">
    <property type="nucleotide sequence ID" value="NZ_SJPS01000004.1"/>
</dbReference>